<keyword evidence="16" id="KW-1185">Reference proteome</keyword>
<feature type="domain" description="CUB" evidence="13">
    <location>
        <begin position="446"/>
        <end position="568"/>
    </location>
</feature>
<evidence type="ECO:0000259" key="14">
    <source>
        <dbReference type="PROSITE" id="PS51864"/>
    </source>
</evidence>
<keyword evidence="8" id="KW-0325">Glycoprotein</keyword>
<dbReference type="SMART" id="SM00235">
    <property type="entry name" value="ZnMc"/>
    <property type="match status" value="1"/>
</dbReference>
<evidence type="ECO:0000256" key="8">
    <source>
        <dbReference type="ARBA" id="ARBA00023180"/>
    </source>
</evidence>
<feature type="disulfide bond" evidence="10">
    <location>
        <begin position="244"/>
        <end position="399"/>
    </location>
</feature>
<feature type="active site" evidence="10">
    <location>
        <position position="298"/>
    </location>
</feature>
<dbReference type="InterPro" id="IPR035914">
    <property type="entry name" value="Sperma_CUB_dom_sf"/>
</dbReference>
<proteinExistence type="predicted"/>
<dbReference type="PROSITE" id="PS51864">
    <property type="entry name" value="ASTACIN"/>
    <property type="match status" value="1"/>
</dbReference>
<keyword evidence="12" id="KW-0812">Transmembrane</keyword>
<dbReference type="InterPro" id="IPR024079">
    <property type="entry name" value="MetalloPept_cat_dom_sf"/>
</dbReference>
<dbReference type="SUPFAM" id="SSF55486">
    <property type="entry name" value="Metalloproteases ('zincins'), catalytic domain"/>
    <property type="match status" value="1"/>
</dbReference>
<evidence type="ECO:0000256" key="2">
    <source>
        <dbReference type="ARBA" id="ARBA00022670"/>
    </source>
</evidence>
<dbReference type="Gene3D" id="2.20.100.10">
    <property type="entry name" value="Thrombospondin type-1 (TSP1) repeat"/>
    <property type="match status" value="1"/>
</dbReference>
<keyword evidence="4 10" id="KW-0378">Hydrolase</keyword>
<organism evidence="15 16">
    <name type="scientific">Elysia crispata</name>
    <name type="common">lettuce slug</name>
    <dbReference type="NCBI Taxonomy" id="231223"/>
    <lineage>
        <taxon>Eukaryota</taxon>
        <taxon>Metazoa</taxon>
        <taxon>Spiralia</taxon>
        <taxon>Lophotrochozoa</taxon>
        <taxon>Mollusca</taxon>
        <taxon>Gastropoda</taxon>
        <taxon>Heterobranchia</taxon>
        <taxon>Euthyneura</taxon>
        <taxon>Panpulmonata</taxon>
        <taxon>Sacoglossa</taxon>
        <taxon>Placobranchoidea</taxon>
        <taxon>Plakobranchidae</taxon>
        <taxon>Elysia</taxon>
    </lineage>
</organism>
<dbReference type="EC" id="3.4.24.-" evidence="11"/>
<evidence type="ECO:0000256" key="5">
    <source>
        <dbReference type="ARBA" id="ARBA00022833"/>
    </source>
</evidence>
<evidence type="ECO:0000256" key="3">
    <source>
        <dbReference type="ARBA" id="ARBA00022723"/>
    </source>
</evidence>
<dbReference type="FunFam" id="3.40.390.10:FF:000028">
    <property type="entry name" value="Zinc metalloproteinase"/>
    <property type="match status" value="1"/>
</dbReference>
<dbReference type="Gene3D" id="3.40.390.10">
    <property type="entry name" value="Collagenase (Catalytic Domain)"/>
    <property type="match status" value="1"/>
</dbReference>
<dbReference type="SUPFAM" id="SSF49854">
    <property type="entry name" value="Spermadhesin, CUB domain"/>
    <property type="match status" value="1"/>
</dbReference>
<evidence type="ECO:0000256" key="4">
    <source>
        <dbReference type="ARBA" id="ARBA00022801"/>
    </source>
</evidence>
<dbReference type="InterPro" id="IPR001506">
    <property type="entry name" value="Peptidase_M12A"/>
</dbReference>
<dbReference type="GO" id="GO:0006508">
    <property type="term" value="P:proteolysis"/>
    <property type="evidence" value="ECO:0007669"/>
    <property type="project" value="UniProtKB-KW"/>
</dbReference>
<comment type="cofactor">
    <cofactor evidence="10 11">
        <name>Zn(2+)</name>
        <dbReference type="ChEBI" id="CHEBI:29105"/>
    </cofactor>
    <text evidence="10 11">Binds 1 zinc ion per subunit.</text>
</comment>
<dbReference type="CDD" id="cd04280">
    <property type="entry name" value="ZnMc_astacin_like"/>
    <property type="match status" value="1"/>
</dbReference>
<evidence type="ECO:0000256" key="6">
    <source>
        <dbReference type="ARBA" id="ARBA00023049"/>
    </source>
</evidence>
<dbReference type="InterPro" id="IPR000884">
    <property type="entry name" value="TSP1_rpt"/>
</dbReference>
<feature type="binding site" evidence="10">
    <location>
        <position position="307"/>
    </location>
    <ligand>
        <name>Zn(2+)</name>
        <dbReference type="ChEBI" id="CHEBI:29105"/>
        <note>catalytic</note>
    </ligand>
</feature>
<evidence type="ECO:0000313" key="16">
    <source>
        <dbReference type="Proteomes" id="UP001283361"/>
    </source>
</evidence>
<evidence type="ECO:0000256" key="7">
    <source>
        <dbReference type="ARBA" id="ARBA00023157"/>
    </source>
</evidence>
<evidence type="ECO:0000256" key="10">
    <source>
        <dbReference type="PROSITE-ProRule" id="PRU01211"/>
    </source>
</evidence>
<dbReference type="InterPro" id="IPR006026">
    <property type="entry name" value="Peptidase_Metallo"/>
</dbReference>
<feature type="binding site" evidence="10">
    <location>
        <position position="301"/>
    </location>
    <ligand>
        <name>Zn(2+)</name>
        <dbReference type="ChEBI" id="CHEBI:29105"/>
        <note>catalytic</note>
    </ligand>
</feature>
<sequence length="714" mass="80016">MGRLKFSPDVLENCAILKLSKEPKNLDVKRVTRYEFYVTGKTCKRFQKQKSMNFLKLTVFDKVSECKTTATRRRLSTDLIANTDRCPSCGAHAAESVNSLWKRFCYQESFLWRFYFAVFLLTAMMVNFPSLTSAASVDSLHNSSTSSLSLPSPEMTDATSQLFNDQDKSSTVLFEGDIILSPADKEHLLSSLKIRRKRKTVADKSRIWPLPIPYRFSNQPQHYLNASERQVILDAVRELSAFTCITFREVDSNYKGKPVLDFMKGYGCWSHVGREQAYPFQEMSVAESCIMKGIILHELGHVIGFWHEQSRPDRDNYVTFVQKNVNRRESYNFKMETWGDIDNFGIPYDVGSIMHYGSTSYSKNGKVTLRSKDPLLQRSMGQREGMSFYDIKAANMAYCKDVCSIVTFSCLHDGYPDPKDCSRCRCPDGLHGTRCQAAAPSVGSKCGGPLFVDRGTRYTIQTPGFPNFYSAGIHCNWLFQAQPGMRLYLSVKPESFMQHPKCLTSNVSVCENDFLEVKYSLNFGNTGARFCCGTPPPPVIVSSGNTLLVLFRTSRIGVGGVSADIHAESCGGCFPTLQPQVPCLLAKTVPCVQKWVKQEYVACPVYFRVFTSACNKYVNRKHSRRSICHKEKEQCCAGYQLRDGMCHATEEVILGLGEGGTTGDITGKTSKPQVTPDPMSGWMTWAPWSACSATCGGCGRRGRVRNCSKISMCG</sequence>
<keyword evidence="2 10" id="KW-0645">Protease</keyword>
<evidence type="ECO:0000259" key="13">
    <source>
        <dbReference type="PROSITE" id="PS01180"/>
    </source>
</evidence>
<keyword evidence="12" id="KW-0472">Membrane</keyword>
<keyword evidence="12" id="KW-1133">Transmembrane helix</keyword>
<dbReference type="PROSITE" id="PS50092">
    <property type="entry name" value="TSP1"/>
    <property type="match status" value="1"/>
</dbReference>
<dbReference type="GO" id="GO:0008270">
    <property type="term" value="F:zinc ion binding"/>
    <property type="evidence" value="ECO:0007669"/>
    <property type="project" value="UniProtKB-UniRule"/>
</dbReference>
<dbReference type="PRINTS" id="PR00480">
    <property type="entry name" value="ASTACIN"/>
</dbReference>
<keyword evidence="5 10" id="KW-0862">Zinc</keyword>
<evidence type="ECO:0000313" key="15">
    <source>
        <dbReference type="EMBL" id="KAK3702001.1"/>
    </source>
</evidence>
<evidence type="ECO:0000256" key="9">
    <source>
        <dbReference type="PROSITE-ProRule" id="PRU00059"/>
    </source>
</evidence>
<comment type="caution">
    <text evidence="15">The sequence shown here is derived from an EMBL/GenBank/DDBJ whole genome shotgun (WGS) entry which is preliminary data.</text>
</comment>
<dbReference type="InterPro" id="IPR034035">
    <property type="entry name" value="Astacin-like_dom"/>
</dbReference>
<dbReference type="Gene3D" id="2.60.120.290">
    <property type="entry name" value="Spermadhesin, CUB domain"/>
    <property type="match status" value="1"/>
</dbReference>
<dbReference type="GO" id="GO:0018996">
    <property type="term" value="P:molting cycle, collagen and cuticulin-based cuticle"/>
    <property type="evidence" value="ECO:0007669"/>
    <property type="project" value="UniProtKB-ARBA"/>
</dbReference>
<reference evidence="15" key="1">
    <citation type="journal article" date="2023" name="G3 (Bethesda)">
        <title>A reference genome for the long-term kleptoplast-retaining sea slug Elysia crispata morphotype clarki.</title>
        <authorList>
            <person name="Eastman K.E."/>
            <person name="Pendleton A.L."/>
            <person name="Shaikh M.A."/>
            <person name="Suttiyut T."/>
            <person name="Ogas R."/>
            <person name="Tomko P."/>
            <person name="Gavelis G."/>
            <person name="Widhalm J.R."/>
            <person name="Wisecaver J.H."/>
        </authorList>
    </citation>
    <scope>NUCLEOTIDE SEQUENCE</scope>
    <source>
        <strain evidence="15">ECLA1</strain>
    </source>
</reference>
<evidence type="ECO:0000256" key="12">
    <source>
        <dbReference type="SAM" id="Phobius"/>
    </source>
</evidence>
<dbReference type="InterPro" id="IPR036383">
    <property type="entry name" value="TSP1_rpt_sf"/>
</dbReference>
<accession>A0AAE1CK63</accession>
<keyword evidence="3 10" id="KW-0479">Metal-binding</keyword>
<evidence type="ECO:0000256" key="1">
    <source>
        <dbReference type="ARBA" id="ARBA00022536"/>
    </source>
</evidence>
<dbReference type="GO" id="GO:0004222">
    <property type="term" value="F:metalloendopeptidase activity"/>
    <property type="evidence" value="ECO:0007669"/>
    <property type="project" value="UniProtKB-UniRule"/>
</dbReference>
<name>A0AAE1CK63_9GAST</name>
<keyword evidence="6 10" id="KW-0482">Metalloprotease</keyword>
<feature type="binding site" evidence="10">
    <location>
        <position position="297"/>
    </location>
    <ligand>
        <name>Zn(2+)</name>
        <dbReference type="ChEBI" id="CHEBI:29105"/>
        <note>catalytic</note>
    </ligand>
</feature>
<gene>
    <name evidence="15" type="ORF">RRG08_017891</name>
</gene>
<protein>
    <recommendedName>
        <fullName evidence="11">Metalloendopeptidase</fullName>
        <ecNumber evidence="11">3.4.24.-</ecNumber>
    </recommendedName>
</protein>
<dbReference type="CDD" id="cd00041">
    <property type="entry name" value="CUB"/>
    <property type="match status" value="1"/>
</dbReference>
<dbReference type="EMBL" id="JAWDGP010007871">
    <property type="protein sequence ID" value="KAK3702001.1"/>
    <property type="molecule type" value="Genomic_DNA"/>
</dbReference>
<dbReference type="PANTHER" id="PTHR10127:SF780">
    <property type="entry name" value="METALLOENDOPEPTIDASE"/>
    <property type="match status" value="1"/>
</dbReference>
<dbReference type="Proteomes" id="UP001283361">
    <property type="component" value="Unassembled WGS sequence"/>
</dbReference>
<dbReference type="PANTHER" id="PTHR10127">
    <property type="entry name" value="DISCOIDIN, CUB, EGF, LAMININ , AND ZINC METALLOPROTEASE DOMAIN CONTAINING"/>
    <property type="match status" value="1"/>
</dbReference>
<dbReference type="AlphaFoldDB" id="A0AAE1CK63"/>
<feature type="transmembrane region" description="Helical" evidence="12">
    <location>
        <begin position="110"/>
        <end position="128"/>
    </location>
</feature>
<dbReference type="Pfam" id="PF00431">
    <property type="entry name" value="CUB"/>
    <property type="match status" value="1"/>
</dbReference>
<dbReference type="SMART" id="SM00042">
    <property type="entry name" value="CUB"/>
    <property type="match status" value="1"/>
</dbReference>
<keyword evidence="7 10" id="KW-1015">Disulfide bond</keyword>
<dbReference type="InterPro" id="IPR000859">
    <property type="entry name" value="CUB_dom"/>
</dbReference>
<comment type="caution">
    <text evidence="9">Lacks conserved residue(s) required for the propagation of feature annotation.</text>
</comment>
<feature type="domain" description="Peptidase M12A" evidence="14">
    <location>
        <begin position="199"/>
        <end position="400"/>
    </location>
</feature>
<dbReference type="Pfam" id="PF01400">
    <property type="entry name" value="Astacin"/>
    <property type="match status" value="1"/>
</dbReference>
<keyword evidence="1" id="KW-0245">EGF-like domain</keyword>
<evidence type="ECO:0000256" key="11">
    <source>
        <dbReference type="RuleBase" id="RU361183"/>
    </source>
</evidence>
<dbReference type="PROSITE" id="PS01180">
    <property type="entry name" value="CUB"/>
    <property type="match status" value="1"/>
</dbReference>